<dbReference type="EMBL" id="DVHC01000008">
    <property type="protein sequence ID" value="HIR58528.1"/>
    <property type="molecule type" value="Genomic_DNA"/>
</dbReference>
<comment type="caution">
    <text evidence="5">The sequence shown here is derived from an EMBL/GenBank/DDBJ whole genome shotgun (WGS) entry which is preliminary data.</text>
</comment>
<name>A0A9D1DT67_9FIRM</name>
<dbReference type="InterPro" id="IPR009057">
    <property type="entry name" value="Homeodomain-like_sf"/>
</dbReference>
<dbReference type="Pfam" id="PF14526">
    <property type="entry name" value="Cass2"/>
    <property type="match status" value="1"/>
</dbReference>
<evidence type="ECO:0000259" key="4">
    <source>
        <dbReference type="PROSITE" id="PS01124"/>
    </source>
</evidence>
<reference evidence="5" key="1">
    <citation type="submission" date="2020-10" db="EMBL/GenBank/DDBJ databases">
        <authorList>
            <person name="Gilroy R."/>
        </authorList>
    </citation>
    <scope>NUCLEOTIDE SEQUENCE</scope>
    <source>
        <strain evidence="5">CHK184-20233</strain>
    </source>
</reference>
<dbReference type="Proteomes" id="UP000824232">
    <property type="component" value="Unassembled WGS sequence"/>
</dbReference>
<organism evidence="5 6">
    <name type="scientific">Candidatus Onthousia excrementipullorum</name>
    <dbReference type="NCBI Taxonomy" id="2840884"/>
    <lineage>
        <taxon>Bacteria</taxon>
        <taxon>Bacillati</taxon>
        <taxon>Bacillota</taxon>
        <taxon>Bacilli</taxon>
        <taxon>Candidatus Onthousia</taxon>
    </lineage>
</organism>
<dbReference type="AlphaFoldDB" id="A0A9D1DT67"/>
<dbReference type="SMART" id="SM00871">
    <property type="entry name" value="AraC_E_bind"/>
    <property type="match status" value="1"/>
</dbReference>
<dbReference type="InterPro" id="IPR050959">
    <property type="entry name" value="MarA-like"/>
</dbReference>
<dbReference type="InterPro" id="IPR011256">
    <property type="entry name" value="Reg_factor_effector_dom_sf"/>
</dbReference>
<accession>A0A9D1DT67</accession>
<gene>
    <name evidence="5" type="ORF">IAB38_00605</name>
</gene>
<feature type="domain" description="HTH araC/xylS-type" evidence="4">
    <location>
        <begin position="8"/>
        <end position="106"/>
    </location>
</feature>
<dbReference type="SUPFAM" id="SSF46689">
    <property type="entry name" value="Homeodomain-like"/>
    <property type="match status" value="2"/>
</dbReference>
<dbReference type="SMART" id="SM00342">
    <property type="entry name" value="HTH_ARAC"/>
    <property type="match status" value="1"/>
</dbReference>
<evidence type="ECO:0000256" key="2">
    <source>
        <dbReference type="ARBA" id="ARBA00023125"/>
    </source>
</evidence>
<dbReference type="Gene3D" id="3.20.80.10">
    <property type="entry name" value="Regulatory factor, effector binding domain"/>
    <property type="match status" value="1"/>
</dbReference>
<dbReference type="PROSITE" id="PS01124">
    <property type="entry name" value="HTH_ARAC_FAMILY_2"/>
    <property type="match status" value="1"/>
</dbReference>
<evidence type="ECO:0000256" key="3">
    <source>
        <dbReference type="ARBA" id="ARBA00023163"/>
    </source>
</evidence>
<dbReference type="Gene3D" id="1.10.10.60">
    <property type="entry name" value="Homeodomain-like"/>
    <property type="match status" value="2"/>
</dbReference>
<sequence length="264" mass="31447">MNIYHELNKVIDYIEDNLENDIDYEKIARILGVNVYTAKKLFSLLCNNTIAEYIRKRRLTLSFYDLTVKNEKIIDVAFKYHYDNPTSFSRAFYKFYGVKPSKAKDLKKGIKTFPRIVFKEEVTDSSDLTYNIISLDEFTLYGVGIKTTNDTIKSDAPRFFDECINKFNGHPLYGMVTYEDRYTSDNFEYWCLYKEKLSRLSKYVIPKSKWIVFIINSQEAKDIRRVSQKFYKTMFLNLQYNIRPLPELEYYHDGITEFLIPIED</sequence>
<keyword evidence="3" id="KW-0804">Transcription</keyword>
<dbReference type="InterPro" id="IPR029441">
    <property type="entry name" value="Cass2"/>
</dbReference>
<dbReference type="Pfam" id="PF12833">
    <property type="entry name" value="HTH_18"/>
    <property type="match status" value="1"/>
</dbReference>
<evidence type="ECO:0000313" key="5">
    <source>
        <dbReference type="EMBL" id="HIR58528.1"/>
    </source>
</evidence>
<dbReference type="SUPFAM" id="SSF55136">
    <property type="entry name" value="Probable bacterial effector-binding domain"/>
    <property type="match status" value="1"/>
</dbReference>
<evidence type="ECO:0000256" key="1">
    <source>
        <dbReference type="ARBA" id="ARBA00023015"/>
    </source>
</evidence>
<dbReference type="PANTHER" id="PTHR47504:SF5">
    <property type="entry name" value="RIGHT ORIGIN-BINDING PROTEIN"/>
    <property type="match status" value="1"/>
</dbReference>
<evidence type="ECO:0000313" key="6">
    <source>
        <dbReference type="Proteomes" id="UP000824232"/>
    </source>
</evidence>
<dbReference type="GO" id="GO:0003700">
    <property type="term" value="F:DNA-binding transcription factor activity"/>
    <property type="evidence" value="ECO:0007669"/>
    <property type="project" value="InterPro"/>
</dbReference>
<protein>
    <submittedName>
        <fullName evidence="5">AraC family transcriptional regulator</fullName>
    </submittedName>
</protein>
<keyword evidence="1" id="KW-0805">Transcription regulation</keyword>
<proteinExistence type="predicted"/>
<dbReference type="InterPro" id="IPR018060">
    <property type="entry name" value="HTH_AraC"/>
</dbReference>
<reference evidence="5" key="2">
    <citation type="journal article" date="2021" name="PeerJ">
        <title>Extensive microbial diversity within the chicken gut microbiome revealed by metagenomics and culture.</title>
        <authorList>
            <person name="Gilroy R."/>
            <person name="Ravi A."/>
            <person name="Getino M."/>
            <person name="Pursley I."/>
            <person name="Horton D.L."/>
            <person name="Alikhan N.F."/>
            <person name="Baker D."/>
            <person name="Gharbi K."/>
            <person name="Hall N."/>
            <person name="Watson M."/>
            <person name="Adriaenssens E.M."/>
            <person name="Foster-Nyarko E."/>
            <person name="Jarju S."/>
            <person name="Secka A."/>
            <person name="Antonio M."/>
            <person name="Oren A."/>
            <person name="Chaudhuri R.R."/>
            <person name="La Ragione R."/>
            <person name="Hildebrand F."/>
            <person name="Pallen M.J."/>
        </authorList>
    </citation>
    <scope>NUCLEOTIDE SEQUENCE</scope>
    <source>
        <strain evidence="5">CHK184-20233</strain>
    </source>
</reference>
<dbReference type="GO" id="GO:0043565">
    <property type="term" value="F:sequence-specific DNA binding"/>
    <property type="evidence" value="ECO:0007669"/>
    <property type="project" value="InterPro"/>
</dbReference>
<keyword evidence="2" id="KW-0238">DNA-binding</keyword>
<dbReference type="PANTHER" id="PTHR47504">
    <property type="entry name" value="RIGHT ORIGIN-BINDING PROTEIN"/>
    <property type="match status" value="1"/>
</dbReference>
<dbReference type="InterPro" id="IPR010499">
    <property type="entry name" value="AraC_E-bd"/>
</dbReference>